<keyword evidence="4" id="KW-1185">Reference proteome</keyword>
<evidence type="ECO:0000256" key="1">
    <source>
        <dbReference type="SAM" id="MobiDB-lite"/>
    </source>
</evidence>
<proteinExistence type="predicted"/>
<reference evidence="3" key="2">
    <citation type="submission" date="2025-09" db="UniProtKB">
        <authorList>
            <consortium name="Ensembl"/>
        </authorList>
    </citation>
    <scope>IDENTIFICATION</scope>
</reference>
<organism evidence="3 4">
    <name type="scientific">Mus spicilegus</name>
    <name type="common">Mound-building mouse</name>
    <dbReference type="NCBI Taxonomy" id="10103"/>
    <lineage>
        <taxon>Eukaryota</taxon>
        <taxon>Metazoa</taxon>
        <taxon>Chordata</taxon>
        <taxon>Craniata</taxon>
        <taxon>Vertebrata</taxon>
        <taxon>Euteleostomi</taxon>
        <taxon>Mammalia</taxon>
        <taxon>Eutheria</taxon>
        <taxon>Euarchontoglires</taxon>
        <taxon>Glires</taxon>
        <taxon>Rodentia</taxon>
        <taxon>Myomorpha</taxon>
        <taxon>Muroidea</taxon>
        <taxon>Muridae</taxon>
        <taxon>Murinae</taxon>
        <taxon>Mus</taxon>
        <taxon>Mus</taxon>
    </lineage>
</organism>
<dbReference type="Ensembl" id="ENSMSIT00000007473.1">
    <property type="protein sequence ID" value="ENSMSIP00000005911.1"/>
    <property type="gene ID" value="ENSMSIG00000005315.1"/>
</dbReference>
<feature type="signal peptide" evidence="2">
    <location>
        <begin position="1"/>
        <end position="18"/>
    </location>
</feature>
<feature type="region of interest" description="Disordered" evidence="1">
    <location>
        <begin position="167"/>
        <end position="193"/>
    </location>
</feature>
<dbReference type="AlphaFoldDB" id="A0A8C6GH00"/>
<sequence length="221" mass="24167">MELLLLLNPLSVVYKALASIFSQTEKSPRLRVIREQLFEDSPLETLQAWERLQGISWNISPGRGKSLCKGRKWTAPNVPGSHMDTSTEDAVSQGSQMAHPSCGQDAAVSCCRGLWEQVCMARKLTNRDVKAPGTQGPTSASLPSTVRCQTPRVAFVTEHIPQPHWSSAVAHTTTTASSSHHGRLLTHPQTEAHGPSSVPSLFWIHVPSKTHQEVLPGRTVN</sequence>
<dbReference type="Proteomes" id="UP000694415">
    <property type="component" value="Unplaced"/>
</dbReference>
<reference evidence="3" key="1">
    <citation type="submission" date="2025-08" db="UniProtKB">
        <authorList>
            <consortium name="Ensembl"/>
        </authorList>
    </citation>
    <scope>IDENTIFICATION</scope>
</reference>
<keyword evidence="2" id="KW-0732">Signal</keyword>
<dbReference type="GeneTree" id="ENSGT00860000135702"/>
<feature type="chain" id="PRO_5034424402" evidence="2">
    <location>
        <begin position="19"/>
        <end position="221"/>
    </location>
</feature>
<evidence type="ECO:0000256" key="2">
    <source>
        <dbReference type="SAM" id="SignalP"/>
    </source>
</evidence>
<accession>A0A8C6GH00</accession>
<name>A0A8C6GH00_MUSSI</name>
<evidence type="ECO:0000313" key="4">
    <source>
        <dbReference type="Proteomes" id="UP000694415"/>
    </source>
</evidence>
<evidence type="ECO:0000313" key="3">
    <source>
        <dbReference type="Ensembl" id="ENSMSIP00000005911.1"/>
    </source>
</evidence>
<protein>
    <submittedName>
        <fullName evidence="3">Uncharacterized protein</fullName>
    </submittedName>
</protein>
<feature type="compositionally biased region" description="Low complexity" evidence="1">
    <location>
        <begin position="167"/>
        <end position="179"/>
    </location>
</feature>